<keyword evidence="3" id="KW-1185">Reference proteome</keyword>
<dbReference type="PROSITE" id="PS51257">
    <property type="entry name" value="PROKAR_LIPOPROTEIN"/>
    <property type="match status" value="1"/>
</dbReference>
<dbReference type="AlphaFoldDB" id="A0AA96JUE3"/>
<organism evidence="2 3">
    <name type="scientific">Candidatus Nitrospira neomarina</name>
    <dbReference type="NCBI Taxonomy" id="3020899"/>
    <lineage>
        <taxon>Bacteria</taxon>
        <taxon>Pseudomonadati</taxon>
        <taxon>Nitrospirota</taxon>
        <taxon>Nitrospiria</taxon>
        <taxon>Nitrospirales</taxon>
        <taxon>Nitrospiraceae</taxon>
        <taxon>Nitrospira</taxon>
    </lineage>
</organism>
<dbReference type="EMBL" id="CP116968">
    <property type="protein sequence ID" value="WNM60492.1"/>
    <property type="molecule type" value="Genomic_DNA"/>
</dbReference>
<dbReference type="Proteomes" id="UP001302494">
    <property type="component" value="Chromosome"/>
</dbReference>
<protein>
    <recommendedName>
        <fullName evidence="4">DUF4398 domain-containing protein</fullName>
    </recommendedName>
</protein>
<feature type="compositionally biased region" description="Polar residues" evidence="1">
    <location>
        <begin position="29"/>
        <end position="42"/>
    </location>
</feature>
<proteinExistence type="predicted"/>
<evidence type="ECO:0000313" key="3">
    <source>
        <dbReference type="Proteomes" id="UP001302494"/>
    </source>
</evidence>
<dbReference type="RefSeq" id="WP_312741299.1">
    <property type="nucleotide sequence ID" value="NZ_CP116968.1"/>
</dbReference>
<feature type="compositionally biased region" description="Polar residues" evidence="1">
    <location>
        <begin position="50"/>
        <end position="73"/>
    </location>
</feature>
<gene>
    <name evidence="2" type="ORF">PQG83_12040</name>
</gene>
<reference evidence="2 3" key="1">
    <citation type="submission" date="2023-01" db="EMBL/GenBank/DDBJ databases">
        <title>Cultivation and genomic characterization of new, ubiquitous marine nitrite-oxidizing bacteria from the Nitrospirales.</title>
        <authorList>
            <person name="Mueller A.J."/>
            <person name="Daebeler A."/>
            <person name="Herbold C.W."/>
            <person name="Kirkegaard R.H."/>
            <person name="Daims H."/>
        </authorList>
    </citation>
    <scope>NUCLEOTIDE SEQUENCE [LARGE SCALE GENOMIC DNA]</scope>
    <source>
        <strain evidence="2 3">DK</strain>
    </source>
</reference>
<sequence length="164" mass="17860">MRQEVLTLCFFVILAVGIQGCSDSEDKASPTTQEKPAPTTSAIAPIDEQAPSSTSEQGNVSLPATTPEPSRQPAQEELERANFAIGKAEQLLRRAPMGKESDLALSALERDLDSARTLLRTGQTHFDEQKFEMAQTQAKQATEKASAVYEHIEQAISTVNENSR</sequence>
<evidence type="ECO:0008006" key="4">
    <source>
        <dbReference type="Google" id="ProtNLM"/>
    </source>
</evidence>
<dbReference type="KEGG" id="nneo:PQG83_12040"/>
<accession>A0AA96JUE3</accession>
<evidence type="ECO:0000313" key="2">
    <source>
        <dbReference type="EMBL" id="WNM60492.1"/>
    </source>
</evidence>
<name>A0AA96JUE3_9BACT</name>
<evidence type="ECO:0000256" key="1">
    <source>
        <dbReference type="SAM" id="MobiDB-lite"/>
    </source>
</evidence>
<feature type="region of interest" description="Disordered" evidence="1">
    <location>
        <begin position="23"/>
        <end position="77"/>
    </location>
</feature>